<dbReference type="RefSeq" id="WP_193062462.1">
    <property type="nucleotide sequence ID" value="NZ_JBHSFT010000018.1"/>
</dbReference>
<reference evidence="3" key="1">
    <citation type="journal article" date="2019" name="Int. J. Syst. Evol. Microbiol.">
        <title>The Global Catalogue of Microorganisms (GCM) 10K type strain sequencing project: providing services to taxonomists for standard genome sequencing and annotation.</title>
        <authorList>
            <consortium name="The Broad Institute Genomics Platform"/>
            <consortium name="The Broad Institute Genome Sequencing Center for Infectious Disease"/>
            <person name="Wu L."/>
            <person name="Ma J."/>
        </authorList>
    </citation>
    <scope>NUCLEOTIDE SEQUENCE [LARGE SCALE GENOMIC DNA]</scope>
    <source>
        <strain evidence="3">CCUG 37257</strain>
    </source>
</reference>
<dbReference type="EMBL" id="JBHSFT010000018">
    <property type="protein sequence ID" value="MFC4662979.1"/>
    <property type="molecule type" value="Genomic_DNA"/>
</dbReference>
<name>A0ABV9JYU3_9BACI</name>
<protein>
    <submittedName>
        <fullName evidence="2">Phosphotransferase</fullName>
    </submittedName>
</protein>
<dbReference type="InterPro" id="IPR011009">
    <property type="entry name" value="Kinase-like_dom_sf"/>
</dbReference>
<evidence type="ECO:0000313" key="3">
    <source>
        <dbReference type="Proteomes" id="UP001595988"/>
    </source>
</evidence>
<dbReference type="InterPro" id="IPR002575">
    <property type="entry name" value="Aminoglycoside_PTrfase"/>
</dbReference>
<accession>A0ABV9JYU3</accession>
<feature type="domain" description="Aminoglycoside phosphotransferase" evidence="1">
    <location>
        <begin position="11"/>
        <end position="95"/>
    </location>
</feature>
<dbReference type="Gene3D" id="3.90.1200.10">
    <property type="match status" value="1"/>
</dbReference>
<evidence type="ECO:0000259" key="1">
    <source>
        <dbReference type="Pfam" id="PF01636"/>
    </source>
</evidence>
<proteinExistence type="predicted"/>
<dbReference type="SUPFAM" id="SSF56112">
    <property type="entry name" value="Protein kinase-like (PK-like)"/>
    <property type="match status" value="1"/>
</dbReference>
<dbReference type="Pfam" id="PF01636">
    <property type="entry name" value="APH"/>
    <property type="match status" value="1"/>
</dbReference>
<gene>
    <name evidence="2" type="ORF">ACFO3P_12400</name>
</gene>
<sequence>MSQQREYIDDTQATFLKKLSTILPPHMERLYRDFPLTLVHNDYYPKNLMKNNERITVIDWASANLSPHLGDLYCFIRAAEDYPINSADLIHAYYEQTADSVPDDIEWQINMGGICWTIHALRQLFDYEVEAIPIAREWIPELVSDIYSLADNL</sequence>
<dbReference type="Proteomes" id="UP001595988">
    <property type="component" value="Unassembled WGS sequence"/>
</dbReference>
<keyword evidence="3" id="KW-1185">Reference proteome</keyword>
<organism evidence="2 3">
    <name type="scientific">Oceanobacillus aidingensis</name>
    <dbReference type="NCBI Taxonomy" id="645964"/>
    <lineage>
        <taxon>Bacteria</taxon>
        <taxon>Bacillati</taxon>
        <taxon>Bacillota</taxon>
        <taxon>Bacilli</taxon>
        <taxon>Bacillales</taxon>
        <taxon>Bacillaceae</taxon>
        <taxon>Oceanobacillus</taxon>
    </lineage>
</organism>
<evidence type="ECO:0000313" key="2">
    <source>
        <dbReference type="EMBL" id="MFC4662979.1"/>
    </source>
</evidence>
<comment type="caution">
    <text evidence="2">The sequence shown here is derived from an EMBL/GenBank/DDBJ whole genome shotgun (WGS) entry which is preliminary data.</text>
</comment>